<dbReference type="EMBL" id="CAAALY010112720">
    <property type="protein sequence ID" value="VEL30488.1"/>
    <property type="molecule type" value="Genomic_DNA"/>
</dbReference>
<dbReference type="AlphaFoldDB" id="A0A3S5FFA2"/>
<protein>
    <submittedName>
        <fullName evidence="1">Uncharacterized protein</fullName>
    </submittedName>
</protein>
<accession>A0A3S5FFA2</accession>
<dbReference type="Proteomes" id="UP000784294">
    <property type="component" value="Unassembled WGS sequence"/>
</dbReference>
<reference evidence="1" key="1">
    <citation type="submission" date="2018-11" db="EMBL/GenBank/DDBJ databases">
        <authorList>
            <consortium name="Pathogen Informatics"/>
        </authorList>
    </citation>
    <scope>NUCLEOTIDE SEQUENCE</scope>
</reference>
<evidence type="ECO:0000313" key="2">
    <source>
        <dbReference type="Proteomes" id="UP000784294"/>
    </source>
</evidence>
<proteinExistence type="predicted"/>
<feature type="non-terminal residue" evidence="1">
    <location>
        <position position="112"/>
    </location>
</feature>
<sequence>MRLFTSTFAPAEPVSVLALLVVVCLGTVDLATVKASQNSANSVEAKNLLFSSWPTGVALLPVPGVLPVASPTATLTTSTATTTASAKGAPGYLTTSYATSLGLPVLSPRPGP</sequence>
<comment type="caution">
    <text evidence="1">The sequence shown here is derived from an EMBL/GenBank/DDBJ whole genome shotgun (WGS) entry which is preliminary data.</text>
</comment>
<keyword evidence="2" id="KW-1185">Reference proteome</keyword>
<organism evidence="1 2">
    <name type="scientific">Protopolystoma xenopodis</name>
    <dbReference type="NCBI Taxonomy" id="117903"/>
    <lineage>
        <taxon>Eukaryota</taxon>
        <taxon>Metazoa</taxon>
        <taxon>Spiralia</taxon>
        <taxon>Lophotrochozoa</taxon>
        <taxon>Platyhelminthes</taxon>
        <taxon>Monogenea</taxon>
        <taxon>Polyopisthocotylea</taxon>
        <taxon>Polystomatidea</taxon>
        <taxon>Polystomatidae</taxon>
        <taxon>Protopolystoma</taxon>
    </lineage>
</organism>
<name>A0A3S5FFA2_9PLAT</name>
<gene>
    <name evidence="1" type="ORF">PXEA_LOCUS23928</name>
</gene>
<evidence type="ECO:0000313" key="1">
    <source>
        <dbReference type="EMBL" id="VEL30488.1"/>
    </source>
</evidence>